<dbReference type="KEGG" id="nav:JQS30_09735"/>
<feature type="domain" description="Luciferase-like" evidence="1">
    <location>
        <begin position="1"/>
        <end position="109"/>
    </location>
</feature>
<dbReference type="EMBL" id="CP070496">
    <property type="protein sequence ID" value="QSB04098.1"/>
    <property type="molecule type" value="Genomic_DNA"/>
</dbReference>
<dbReference type="SUPFAM" id="SSF51679">
    <property type="entry name" value="Bacterial luciferase-like"/>
    <property type="match status" value="1"/>
</dbReference>
<keyword evidence="3" id="KW-1185">Reference proteome</keyword>
<protein>
    <submittedName>
        <fullName evidence="2">LLM class flavin-dependent oxidoreductase</fullName>
    </submittedName>
</protein>
<feature type="domain" description="Luciferase-like" evidence="1">
    <location>
        <begin position="127"/>
        <end position="274"/>
    </location>
</feature>
<dbReference type="InterPro" id="IPR050766">
    <property type="entry name" value="Bact_Lucif_Oxidored"/>
</dbReference>
<dbReference type="Pfam" id="PF00296">
    <property type="entry name" value="Bac_luciferase"/>
    <property type="match status" value="2"/>
</dbReference>
<dbReference type="GO" id="GO:0005829">
    <property type="term" value="C:cytosol"/>
    <property type="evidence" value="ECO:0007669"/>
    <property type="project" value="TreeGrafter"/>
</dbReference>
<dbReference type="InterPro" id="IPR036661">
    <property type="entry name" value="Luciferase-like_sf"/>
</dbReference>
<proteinExistence type="predicted"/>
<dbReference type="RefSeq" id="WP_213170097.1">
    <property type="nucleotide sequence ID" value="NZ_CP070496.1"/>
</dbReference>
<evidence type="ECO:0000313" key="2">
    <source>
        <dbReference type="EMBL" id="QSB04098.1"/>
    </source>
</evidence>
<evidence type="ECO:0000313" key="3">
    <source>
        <dbReference type="Proteomes" id="UP000662939"/>
    </source>
</evidence>
<dbReference type="PANTHER" id="PTHR30137">
    <property type="entry name" value="LUCIFERASE-LIKE MONOOXYGENASE"/>
    <property type="match status" value="1"/>
</dbReference>
<dbReference type="AlphaFoldDB" id="A0A895XR78"/>
<dbReference type="Proteomes" id="UP000662939">
    <property type="component" value="Chromosome"/>
</dbReference>
<dbReference type="InterPro" id="IPR011251">
    <property type="entry name" value="Luciferase-like_dom"/>
</dbReference>
<dbReference type="Gene3D" id="3.20.20.30">
    <property type="entry name" value="Luciferase-like domain"/>
    <property type="match status" value="1"/>
</dbReference>
<name>A0A895XR78_9ACTN</name>
<dbReference type="PANTHER" id="PTHR30137:SF6">
    <property type="entry name" value="LUCIFERASE-LIKE MONOOXYGENASE"/>
    <property type="match status" value="1"/>
</dbReference>
<accession>A0A895XR78</accession>
<sequence>MRVSILDQVPITEHTPTPAEAVTSGLRLAQEAEALGYHRIWFAEHHRSASFASTAPEMMTALALERTRRIRVGTGGILLPLYPVQKIIEVMSLLGQVHGDRIDTGVGRAALDDPDYGEKIAALAHALGTQHPSRDGEPDGRVWVLGAGGSASPLAGLAGAGYAHGHFFVPRGGETAMSAYRATTAEHGHGAHTVLAVRVVTAETRERAQELADATLLWRARKDLGFVGPIPSAETTLRHEWTDAEHTRAKARSQAIITGTPDQVSTELTALAEAHNTDEVMINTLTSDPNDRLTSYRMLAERLME</sequence>
<dbReference type="GO" id="GO:0016705">
    <property type="term" value="F:oxidoreductase activity, acting on paired donors, with incorporation or reduction of molecular oxygen"/>
    <property type="evidence" value="ECO:0007669"/>
    <property type="project" value="InterPro"/>
</dbReference>
<evidence type="ECO:0000259" key="1">
    <source>
        <dbReference type="Pfam" id="PF00296"/>
    </source>
</evidence>
<gene>
    <name evidence="2" type="ORF">JQS30_09735</name>
</gene>
<organism evidence="2 3">
    <name type="scientific">Natronoglycomyces albus</name>
    <dbReference type="NCBI Taxonomy" id="2811108"/>
    <lineage>
        <taxon>Bacteria</taxon>
        <taxon>Bacillati</taxon>
        <taxon>Actinomycetota</taxon>
        <taxon>Actinomycetes</taxon>
        <taxon>Glycomycetales</taxon>
        <taxon>Glycomycetaceae</taxon>
        <taxon>Natronoglycomyces</taxon>
    </lineage>
</organism>
<reference evidence="2" key="1">
    <citation type="submission" date="2021-02" db="EMBL/GenBank/DDBJ databases">
        <title>Natronoglycomyces albus gen. nov., sp. nov, a haloalkaliphilic actinobacterium from a soda solonchak soil.</title>
        <authorList>
            <person name="Sorokin D.Y."/>
            <person name="Khijniak T.V."/>
            <person name="Zakharycheva A.P."/>
            <person name="Boueva O.V."/>
            <person name="Ariskina E.V."/>
            <person name="Hahnke R.L."/>
            <person name="Bunk B."/>
            <person name="Sproer C."/>
            <person name="Schumann P."/>
            <person name="Evtushenko L.I."/>
            <person name="Kublanov I.V."/>
        </authorList>
    </citation>
    <scope>NUCLEOTIDE SEQUENCE</scope>
    <source>
        <strain evidence="2">DSM 106290</strain>
    </source>
</reference>